<dbReference type="PANTHER" id="PTHR45997">
    <property type="entry name" value="DNA LIGASE 4"/>
    <property type="match status" value="1"/>
</dbReference>
<dbReference type="Gene3D" id="3.30.470.30">
    <property type="entry name" value="DNA ligase/mRNA capping enzyme"/>
    <property type="match status" value="1"/>
</dbReference>
<dbReference type="PANTHER" id="PTHR45997:SF2">
    <property type="entry name" value="ATP DEPENDENT DNA LIGASE DOMAIN PROTEIN (AFU_ORTHOLOGUE AFUA_5G02430)"/>
    <property type="match status" value="1"/>
</dbReference>
<feature type="region of interest" description="Disordered" evidence="6">
    <location>
        <begin position="768"/>
        <end position="851"/>
    </location>
</feature>
<evidence type="ECO:0000256" key="4">
    <source>
        <dbReference type="ARBA" id="ARBA00022840"/>
    </source>
</evidence>
<feature type="domain" description="ATP-dependent DNA ligase family profile" evidence="7">
    <location>
        <begin position="449"/>
        <end position="570"/>
    </location>
</feature>
<proteinExistence type="inferred from homology"/>
<dbReference type="Proteomes" id="UP001556367">
    <property type="component" value="Unassembled WGS sequence"/>
</dbReference>
<protein>
    <recommendedName>
        <fullName evidence="7">ATP-dependent DNA ligase family profile domain-containing protein</fullName>
    </recommendedName>
</protein>
<feature type="compositionally biased region" description="Basic residues" evidence="6">
    <location>
        <begin position="886"/>
        <end position="896"/>
    </location>
</feature>
<evidence type="ECO:0000313" key="9">
    <source>
        <dbReference type="Proteomes" id="UP001556367"/>
    </source>
</evidence>
<comment type="similarity">
    <text evidence="1">Belongs to the ATP-dependent DNA ligase family.</text>
</comment>
<feature type="compositionally biased region" description="Basic and acidic residues" evidence="6">
    <location>
        <begin position="811"/>
        <end position="825"/>
    </location>
</feature>
<dbReference type="InterPro" id="IPR012340">
    <property type="entry name" value="NA-bd_OB-fold"/>
</dbReference>
<dbReference type="PROSITE" id="PS50160">
    <property type="entry name" value="DNA_LIGASE_A3"/>
    <property type="match status" value="1"/>
</dbReference>
<keyword evidence="3" id="KW-0547">Nucleotide-binding</keyword>
<dbReference type="InterPro" id="IPR029710">
    <property type="entry name" value="LIG4"/>
</dbReference>
<dbReference type="Pfam" id="PF01068">
    <property type="entry name" value="DNA_ligase_A_M"/>
    <property type="match status" value="1"/>
</dbReference>
<keyword evidence="5" id="KW-0539">Nucleus</keyword>
<dbReference type="SUPFAM" id="SSF56091">
    <property type="entry name" value="DNA ligase/mRNA capping enzyme, catalytic domain"/>
    <property type="match status" value="1"/>
</dbReference>
<feature type="region of interest" description="Disordered" evidence="6">
    <location>
        <begin position="969"/>
        <end position="993"/>
    </location>
</feature>
<evidence type="ECO:0000256" key="1">
    <source>
        <dbReference type="ARBA" id="ARBA00007572"/>
    </source>
</evidence>
<evidence type="ECO:0000313" key="8">
    <source>
        <dbReference type="EMBL" id="KAL0953402.1"/>
    </source>
</evidence>
<evidence type="ECO:0000256" key="3">
    <source>
        <dbReference type="ARBA" id="ARBA00022741"/>
    </source>
</evidence>
<evidence type="ECO:0000256" key="6">
    <source>
        <dbReference type="SAM" id="MobiDB-lite"/>
    </source>
</evidence>
<dbReference type="InterPro" id="IPR016059">
    <property type="entry name" value="DNA_ligase_ATP-dep_CS"/>
</dbReference>
<evidence type="ECO:0000259" key="7">
    <source>
        <dbReference type="PROSITE" id="PS50160"/>
    </source>
</evidence>
<accession>A0ABR3JD55</accession>
<keyword evidence="2" id="KW-0436">Ligase</keyword>
<dbReference type="Pfam" id="PF04675">
    <property type="entry name" value="DNA_ligase_A_N"/>
    <property type="match status" value="1"/>
</dbReference>
<dbReference type="InterPro" id="IPR012308">
    <property type="entry name" value="DNA_ligase_ATP-dep_N"/>
</dbReference>
<keyword evidence="9" id="KW-1185">Reference proteome</keyword>
<feature type="compositionally biased region" description="Polar residues" evidence="6">
    <location>
        <begin position="900"/>
        <end position="912"/>
    </location>
</feature>
<dbReference type="PROSITE" id="PS00697">
    <property type="entry name" value="DNA_LIGASE_A1"/>
    <property type="match status" value="1"/>
</dbReference>
<reference evidence="9" key="1">
    <citation type="submission" date="2024-06" db="EMBL/GenBank/DDBJ databases">
        <title>Multi-omics analyses provide insights into the biosynthesis of the anticancer antibiotic pleurotin in Hohenbuehelia grisea.</title>
        <authorList>
            <person name="Weaver J.A."/>
            <person name="Alberti F."/>
        </authorList>
    </citation>
    <scope>NUCLEOTIDE SEQUENCE [LARGE SCALE GENOMIC DNA]</scope>
    <source>
        <strain evidence="9">T-177</strain>
    </source>
</reference>
<dbReference type="Gene3D" id="1.10.3260.10">
    <property type="entry name" value="DNA ligase, ATP-dependent, N-terminal domain"/>
    <property type="match status" value="1"/>
</dbReference>
<feature type="compositionally biased region" description="Basic and acidic residues" evidence="6">
    <location>
        <begin position="781"/>
        <end position="798"/>
    </location>
</feature>
<name>A0ABR3JD55_9AGAR</name>
<gene>
    <name evidence="8" type="ORF">HGRIS_004641</name>
</gene>
<dbReference type="Gene3D" id="2.40.50.140">
    <property type="entry name" value="Nucleic acid-binding proteins"/>
    <property type="match status" value="1"/>
</dbReference>
<sequence length="1094" mass="122635">MSSSENNIDGVPFSFFISLLREVAQSTRPRTIYDSKSKQTSLHNYPARSIFCRWITELRRRFGVPPPGTTAAVFRLLFPEDDVHRKYGMQEHRLLRSLADCLGLDVSSLAKWATPAGDATTSPSGCLGIEVRKLLECGHSNPEEISSLSILKVDELLNELAAGCAFSDPTIRTGVHYPRRRTVVILRDLYRNLPPTDAGFMTQIILKDLRPILYPIPDVHYATALLSYNTESARMLSREDAMWSWDPTGRMFRAFRASFNLDRAAEAYECLLGDADNETRVYLGPEVGKFFQLPKSEKARDPKHAVQMLSDAKQVWAETKYDGERAQIHVALRRDGSPHITIFSKSQRNSTWDRVAVHPYILQALNLGGAGANSGRYRQTKRQIFANIVLDAEMVAYRDDYIDEFWRIRGLIESTAQGVRGRKRVGVPADSSQCALGTTSFSQSSLASDISDNQHLALVFFDILMVDSVSLLGKSYAERRELLESFISPIPHYAMLAERVPLEMTRPLDSLCTVFGANISNRKEGLVLKAEESVYGDRALPWVKAKRDYIPGYGDCVDLLVLGAGWDKERAMDLRVPVDTFTTFYIGALSKESNAKHGSRPHFHIFFTVAYGLTREQLEEANFLLKSSDSVRYPPSASVTSDLPYTFSVFGGLKHPRILLFQPLVAELFGAGFTKAPKAKQYELRFPRITKIHRHIERSWECALTLVDFHKLAREVVGRDRQGKDLDDWCKTLWGKTASPSVQSAGKRKRLEDEWVRKLRRVSGLPLIRDRSEGEEESEHDADATIERQNGHLTDDTVQKSPVGRRRHQDKYRERARSSVRKIELASDTDEPVVHPGSSPLTQKTNLPVSMPSQPEISLSLMTKTTGHGFAINIPKVSTDGARTPTGRKKMSHKHLYPSPFTSPVKSSSQNPDNHRTAMASLAISDGARGIDDLKDPALSCRGTPKGISGFIADSLVCIAKTRRIKASDGHSSRNADLRTGQPSSGKKMVRRRKLKEDVVPSGQKLHSLESLLVGCGWAEDTTRHVYEGCQWVNKGVIFVEDEAWLSYVRQAFTQRKAALGGRVGSSKPIWVFDIKMMNHEHDAVEEGCLCKLE</sequence>
<organism evidence="8 9">
    <name type="scientific">Hohenbuehelia grisea</name>
    <dbReference type="NCBI Taxonomy" id="104357"/>
    <lineage>
        <taxon>Eukaryota</taxon>
        <taxon>Fungi</taxon>
        <taxon>Dikarya</taxon>
        <taxon>Basidiomycota</taxon>
        <taxon>Agaricomycotina</taxon>
        <taxon>Agaricomycetes</taxon>
        <taxon>Agaricomycetidae</taxon>
        <taxon>Agaricales</taxon>
        <taxon>Pleurotineae</taxon>
        <taxon>Pleurotaceae</taxon>
        <taxon>Hohenbuehelia</taxon>
    </lineage>
</organism>
<dbReference type="InterPro" id="IPR012310">
    <property type="entry name" value="DNA_ligase_ATP-dep_cent"/>
</dbReference>
<feature type="compositionally biased region" description="Polar residues" evidence="6">
    <location>
        <begin position="839"/>
        <end position="851"/>
    </location>
</feature>
<comment type="caution">
    <text evidence="8">The sequence shown here is derived from an EMBL/GenBank/DDBJ whole genome shotgun (WGS) entry which is preliminary data.</text>
</comment>
<evidence type="ECO:0000256" key="2">
    <source>
        <dbReference type="ARBA" id="ARBA00022598"/>
    </source>
</evidence>
<feature type="region of interest" description="Disordered" evidence="6">
    <location>
        <begin position="873"/>
        <end position="914"/>
    </location>
</feature>
<dbReference type="EMBL" id="JASNQZ010000008">
    <property type="protein sequence ID" value="KAL0953402.1"/>
    <property type="molecule type" value="Genomic_DNA"/>
</dbReference>
<keyword evidence="4" id="KW-0067">ATP-binding</keyword>
<evidence type="ECO:0000256" key="5">
    <source>
        <dbReference type="ARBA" id="ARBA00023242"/>
    </source>
</evidence>
<dbReference type="InterPro" id="IPR036599">
    <property type="entry name" value="DNA_ligase_N_sf"/>
</dbReference>